<dbReference type="Gene3D" id="2.80.10.50">
    <property type="match status" value="1"/>
</dbReference>
<dbReference type="InterPro" id="IPR036195">
    <property type="entry name" value="AbfB_ABD_sf"/>
</dbReference>
<keyword evidence="2" id="KW-1185">Reference proteome</keyword>
<protein>
    <submittedName>
        <fullName evidence="1">Uncharacterized protein</fullName>
    </submittedName>
</protein>
<dbReference type="CDD" id="cd00257">
    <property type="entry name" value="beta-trefoil_FSCN-like"/>
    <property type="match status" value="1"/>
</dbReference>
<dbReference type="KEGG" id="amus:LMH87_011024"/>
<comment type="caution">
    <text evidence="1">The sequence shown here is derived from an EMBL/GenBank/DDBJ whole genome shotgun (WGS) entry which is preliminary data.</text>
</comment>
<dbReference type="RefSeq" id="XP_056051981.1">
    <property type="nucleotide sequence ID" value="XM_056200097.1"/>
</dbReference>
<dbReference type="GeneID" id="80898183"/>
<reference evidence="1" key="1">
    <citation type="journal article" date="2023" name="Access Microbiol">
        <title>De-novo genome assembly for Akanthomyces muscarius, a biocontrol agent of insect agricultural pests.</title>
        <authorList>
            <person name="Erdos Z."/>
            <person name="Studholme D.J."/>
            <person name="Raymond B."/>
            <person name="Sharma M."/>
        </authorList>
    </citation>
    <scope>NUCLEOTIDE SEQUENCE</scope>
    <source>
        <strain evidence="1">Ve6</strain>
    </source>
</reference>
<dbReference type="GO" id="GO:0046556">
    <property type="term" value="F:alpha-L-arabinofuranosidase activity"/>
    <property type="evidence" value="ECO:0007669"/>
    <property type="project" value="InterPro"/>
</dbReference>
<dbReference type="SUPFAM" id="SSF110221">
    <property type="entry name" value="AbfB domain"/>
    <property type="match status" value="1"/>
</dbReference>
<sequence length="160" mass="16942">MDTVLEVSIKSQQFGTFLSLDGTGVSTSNANGVGAAAAQTYTGPWEHLQIENHANGTFSILSSNFPGSYLRLDGSNLKAPKSDGGGVANCQFYTAEPAGGYEVFKFHNQSDGSKTIESLAFPGVFLRMDGNSQKRSDGLIGVVNGQWGAGPWERFIVTAL</sequence>
<dbReference type="AlphaFoldDB" id="A0A9W8Q8C1"/>
<name>A0A9W8Q8C1_AKAMU</name>
<accession>A0A9W8Q8C1</accession>
<evidence type="ECO:0000313" key="1">
    <source>
        <dbReference type="EMBL" id="KAJ4150267.1"/>
    </source>
</evidence>
<dbReference type="EMBL" id="JAJHUN010000009">
    <property type="protein sequence ID" value="KAJ4150267.1"/>
    <property type="molecule type" value="Genomic_DNA"/>
</dbReference>
<dbReference type="Proteomes" id="UP001144673">
    <property type="component" value="Chromosome 4"/>
</dbReference>
<evidence type="ECO:0000313" key="2">
    <source>
        <dbReference type="Proteomes" id="UP001144673"/>
    </source>
</evidence>
<dbReference type="GO" id="GO:0046373">
    <property type="term" value="P:L-arabinose metabolic process"/>
    <property type="evidence" value="ECO:0007669"/>
    <property type="project" value="InterPro"/>
</dbReference>
<proteinExistence type="predicted"/>
<gene>
    <name evidence="1" type="ORF">LMH87_011024</name>
</gene>
<organism evidence="1 2">
    <name type="scientific">Akanthomyces muscarius</name>
    <name type="common">Entomopathogenic fungus</name>
    <name type="synonym">Lecanicillium muscarium</name>
    <dbReference type="NCBI Taxonomy" id="2231603"/>
    <lineage>
        <taxon>Eukaryota</taxon>
        <taxon>Fungi</taxon>
        <taxon>Dikarya</taxon>
        <taxon>Ascomycota</taxon>
        <taxon>Pezizomycotina</taxon>
        <taxon>Sordariomycetes</taxon>
        <taxon>Hypocreomycetidae</taxon>
        <taxon>Hypocreales</taxon>
        <taxon>Cordycipitaceae</taxon>
        <taxon>Akanthomyces</taxon>
    </lineage>
</organism>